<proteinExistence type="inferred from homology"/>
<evidence type="ECO:0000256" key="2">
    <source>
        <dbReference type="ARBA" id="ARBA00006027"/>
    </source>
</evidence>
<dbReference type="RefSeq" id="XP_021841240.2">
    <property type="nucleotide sequence ID" value="XM_021985548.2"/>
</dbReference>
<dbReference type="Gene3D" id="1.20.140.40">
    <property type="entry name" value="Invertase/pectin methylesterase inhibitor family protein"/>
    <property type="match status" value="1"/>
</dbReference>
<dbReference type="Pfam" id="PF04043">
    <property type="entry name" value="PMEI"/>
    <property type="match status" value="1"/>
</dbReference>
<keyword evidence="7" id="KW-0961">Cell wall biogenesis/degradation</keyword>
<dbReference type="PANTHER" id="PTHR31707">
    <property type="entry name" value="PECTINESTERASE"/>
    <property type="match status" value="1"/>
</dbReference>
<evidence type="ECO:0000313" key="10">
    <source>
        <dbReference type="RefSeq" id="XP_021841240.2"/>
    </source>
</evidence>
<evidence type="ECO:0000256" key="6">
    <source>
        <dbReference type="PROSITE-ProRule" id="PRU10040"/>
    </source>
</evidence>
<comment type="subcellular location">
    <subcellularLocation>
        <location evidence="7">Secreted</location>
        <location evidence="7">Cell wall</location>
    </subcellularLocation>
</comment>
<dbReference type="GO" id="GO:0030599">
    <property type="term" value="F:pectinesterase activity"/>
    <property type="evidence" value="ECO:0000318"/>
    <property type="project" value="GO_Central"/>
</dbReference>
<reference evidence="10" key="2">
    <citation type="submission" date="2025-08" db="UniProtKB">
        <authorList>
            <consortium name="RefSeq"/>
        </authorList>
    </citation>
    <scope>IDENTIFICATION</scope>
    <source>
        <tissue evidence="10">Leaf</tissue>
    </source>
</reference>
<dbReference type="SUPFAM" id="SSF51126">
    <property type="entry name" value="Pectin lyase-like"/>
    <property type="match status" value="1"/>
</dbReference>
<keyword evidence="9" id="KW-1185">Reference proteome</keyword>
<dbReference type="InterPro" id="IPR018040">
    <property type="entry name" value="Pectinesterase_Tyr_AS"/>
</dbReference>
<keyword evidence="7" id="KW-0134">Cell wall</keyword>
<evidence type="ECO:0000256" key="7">
    <source>
        <dbReference type="RuleBase" id="RU000589"/>
    </source>
</evidence>
<dbReference type="GO" id="GO:0042545">
    <property type="term" value="P:cell wall modification"/>
    <property type="evidence" value="ECO:0007669"/>
    <property type="project" value="UniProtKB-UniRule"/>
</dbReference>
<dbReference type="InterPro" id="IPR006501">
    <property type="entry name" value="Pectinesterase_inhib_dom"/>
</dbReference>
<evidence type="ECO:0000259" key="8">
    <source>
        <dbReference type="SMART" id="SM00856"/>
    </source>
</evidence>
<dbReference type="InterPro" id="IPR035513">
    <property type="entry name" value="Invertase/methylesterase_inhib"/>
</dbReference>
<sequence length="588" mass="63552">MAKSPIVIAISAICVVACVAAVTIGVSKFGQNDNDKASPKGGDDHKIASGTKAVQSICQPTRYKQACESTLTNSAGNTTDPKQLVQAAFRVAKDEITKALEKSNTIKAAKDDPRAAEGLEICKEVVGYAINDLDRTIDSMGAFTMENVDDFLEDLRIWIGGAITYQEVCFEAFENCTTDAGTKMRSFFNVSRELSSNALNIITEAKSMLQYLDIPGLDLSALGNNAGSGAASAANRRLLKEGKGVWVAGEMPAWVNDPKRKIMDVPVSQIKPDATVAQDGSGQYKTIGEAVGKVPLNNPTPFIIYIKAGTYKEYVLIEKKHTNVVLVGDGPTKTIITGSKSFADGIQTFKTSTVGAVGDGFMARDITFENTAGPDGHQAVALRVVSDFAVLYNCHIVGNQDTLYAVRGRQFYRDCTVSGTIDFIFGDAQAVFQNCKLFVRKPGPDQQCMVTAQGRTEEKGPGAFVFEGCTVSGEPDYKAVKDQFPAFLGRPWKEYSRTIFMYSNIDDSIAPQGWTEWRGTFALDTLFYAEYQNKGTGADTTKRVKWAGLKTLTAQQADGFTPAKLFVNGDKWIPQSGVPYAAGTFSAV</sequence>
<feature type="domain" description="Pectinesterase inhibitor" evidence="8">
    <location>
        <begin position="49"/>
        <end position="201"/>
    </location>
</feature>
<dbReference type="InterPro" id="IPR012334">
    <property type="entry name" value="Pectin_lyas_fold"/>
</dbReference>
<evidence type="ECO:0000313" key="9">
    <source>
        <dbReference type="Proteomes" id="UP000813463"/>
    </source>
</evidence>
<dbReference type="KEGG" id="soe:110781344"/>
<dbReference type="Pfam" id="PF01095">
    <property type="entry name" value="Pectinesterase"/>
    <property type="match status" value="1"/>
</dbReference>
<feature type="chain" id="PRO_5044951408" description="Pectinesterase" evidence="7">
    <location>
        <begin position="22"/>
        <end position="588"/>
    </location>
</feature>
<dbReference type="InterPro" id="IPR000070">
    <property type="entry name" value="Pectinesterase_cat"/>
</dbReference>
<dbReference type="PROSITE" id="PS00503">
    <property type="entry name" value="PECTINESTERASE_2"/>
    <property type="match status" value="1"/>
</dbReference>
<comment type="similarity">
    <text evidence="2">In the N-terminal section; belongs to the PMEI family.</text>
</comment>
<dbReference type="GO" id="GO:0045490">
    <property type="term" value="P:pectin catabolic process"/>
    <property type="evidence" value="ECO:0007669"/>
    <property type="project" value="UniProtKB-UniRule"/>
</dbReference>
<evidence type="ECO:0000256" key="1">
    <source>
        <dbReference type="ARBA" id="ARBA00005184"/>
    </source>
</evidence>
<dbReference type="Gene3D" id="2.160.20.10">
    <property type="entry name" value="Single-stranded right-handed beta-helix, Pectin lyase-like"/>
    <property type="match status" value="1"/>
</dbReference>
<comment type="function">
    <text evidence="7">Acts in the modification of cell walls via demethylesterification of cell wall pectin.</text>
</comment>
<comment type="pathway">
    <text evidence="1 7">Glycan metabolism; pectin degradation; 2-dehydro-3-deoxy-D-gluconate from pectin: step 1/5.</text>
</comment>
<dbReference type="SMART" id="SM00856">
    <property type="entry name" value="PMEI"/>
    <property type="match status" value="1"/>
</dbReference>
<keyword evidence="4 7" id="KW-0378">Hydrolase</keyword>
<gene>
    <name evidence="10" type="primary">LOC110781344</name>
</gene>
<keyword evidence="5 7" id="KW-0063">Aspartyl esterase</keyword>
<dbReference type="PROSITE" id="PS00800">
    <property type="entry name" value="PECTINESTERASE_1"/>
    <property type="match status" value="1"/>
</dbReference>
<organism evidence="9 10">
    <name type="scientific">Spinacia oleracea</name>
    <name type="common">Spinach</name>
    <dbReference type="NCBI Taxonomy" id="3562"/>
    <lineage>
        <taxon>Eukaryota</taxon>
        <taxon>Viridiplantae</taxon>
        <taxon>Streptophyta</taxon>
        <taxon>Embryophyta</taxon>
        <taxon>Tracheophyta</taxon>
        <taxon>Spermatophyta</taxon>
        <taxon>Magnoliopsida</taxon>
        <taxon>eudicotyledons</taxon>
        <taxon>Gunneridae</taxon>
        <taxon>Pentapetalae</taxon>
        <taxon>Caryophyllales</taxon>
        <taxon>Chenopodiaceae</taxon>
        <taxon>Chenopodioideae</taxon>
        <taxon>Anserineae</taxon>
        <taxon>Spinacia</taxon>
    </lineage>
</organism>
<dbReference type="InterPro" id="IPR033131">
    <property type="entry name" value="Pectinesterase_Asp_AS"/>
</dbReference>
<name>A0A9R0JNG9_SPIOL</name>
<dbReference type="NCBIfam" id="TIGR01614">
    <property type="entry name" value="PME_inhib"/>
    <property type="match status" value="1"/>
</dbReference>
<reference evidence="9" key="1">
    <citation type="journal article" date="2021" name="Nat. Commun.">
        <title>Genomic analyses provide insights into spinach domestication and the genetic basis of agronomic traits.</title>
        <authorList>
            <person name="Cai X."/>
            <person name="Sun X."/>
            <person name="Xu C."/>
            <person name="Sun H."/>
            <person name="Wang X."/>
            <person name="Ge C."/>
            <person name="Zhang Z."/>
            <person name="Wang Q."/>
            <person name="Fei Z."/>
            <person name="Jiao C."/>
            <person name="Wang Q."/>
        </authorList>
    </citation>
    <scope>NUCLEOTIDE SEQUENCE [LARGE SCALE GENOMIC DNA]</scope>
    <source>
        <strain evidence="9">cv. Varoflay</strain>
    </source>
</reference>
<dbReference type="GeneID" id="110781344"/>
<dbReference type="SUPFAM" id="SSF101148">
    <property type="entry name" value="Plant invertase/pectin methylesterase inhibitor"/>
    <property type="match status" value="1"/>
</dbReference>
<comment type="catalytic activity">
    <reaction evidence="7">
        <text>[(1-&gt;4)-alpha-D-galacturonosyl methyl ester](n) + n H2O = [(1-&gt;4)-alpha-D-galacturonosyl](n) + n methanol + n H(+)</text>
        <dbReference type="Rhea" id="RHEA:22380"/>
        <dbReference type="Rhea" id="RHEA-COMP:14570"/>
        <dbReference type="Rhea" id="RHEA-COMP:14573"/>
        <dbReference type="ChEBI" id="CHEBI:15377"/>
        <dbReference type="ChEBI" id="CHEBI:15378"/>
        <dbReference type="ChEBI" id="CHEBI:17790"/>
        <dbReference type="ChEBI" id="CHEBI:140522"/>
        <dbReference type="ChEBI" id="CHEBI:140523"/>
        <dbReference type="EC" id="3.1.1.11"/>
    </reaction>
</comment>
<keyword evidence="7" id="KW-0964">Secreted</keyword>
<feature type="active site" evidence="6">
    <location>
        <position position="422"/>
    </location>
</feature>
<dbReference type="Proteomes" id="UP000813463">
    <property type="component" value="Chromosome 5"/>
</dbReference>
<dbReference type="AlphaFoldDB" id="A0A9R0JNG9"/>
<dbReference type="GO" id="GO:0046910">
    <property type="term" value="F:pectinesterase inhibitor activity"/>
    <property type="evidence" value="ECO:0000318"/>
    <property type="project" value="GO_Central"/>
</dbReference>
<accession>A0A9R0JNG9</accession>
<keyword evidence="7" id="KW-0732">Signal</keyword>
<dbReference type="CDD" id="cd15798">
    <property type="entry name" value="PMEI-like_3"/>
    <property type="match status" value="1"/>
</dbReference>
<feature type="signal peptide" evidence="7">
    <location>
        <begin position="1"/>
        <end position="21"/>
    </location>
</feature>
<evidence type="ECO:0000256" key="4">
    <source>
        <dbReference type="ARBA" id="ARBA00022801"/>
    </source>
</evidence>
<evidence type="ECO:0000256" key="5">
    <source>
        <dbReference type="ARBA" id="ARBA00023085"/>
    </source>
</evidence>
<evidence type="ECO:0000256" key="3">
    <source>
        <dbReference type="ARBA" id="ARBA00007786"/>
    </source>
</evidence>
<protein>
    <recommendedName>
        <fullName evidence="7">Pectinesterase</fullName>
        <ecNumber evidence="7">3.1.1.11</ecNumber>
    </recommendedName>
</protein>
<dbReference type="InterPro" id="IPR011050">
    <property type="entry name" value="Pectin_lyase_fold/virulence"/>
</dbReference>
<comment type="similarity">
    <text evidence="3">In the C-terminal section; belongs to the pectinesterase family.</text>
</comment>
<dbReference type="EC" id="3.1.1.11" evidence="7"/>